<sequence>MKRTQPGKTLRDRYGGFDWVATFLGFAVAIFFLTVLLGIVGAIVGSVGYQIGAEVPKVGGPSPGQRNSSALVRSVARSLDSSSPTSSADTLRAVWPGTTGC</sequence>
<reference evidence="3" key="1">
    <citation type="submission" date="2020-10" db="EMBL/GenBank/DDBJ databases">
        <title>Ca. Dormibacterota MAGs.</title>
        <authorList>
            <person name="Montgomery K."/>
        </authorList>
    </citation>
    <scope>NUCLEOTIDE SEQUENCE [LARGE SCALE GENOMIC DNA]</scope>
    <source>
        <strain evidence="3">SC8812_S17_10</strain>
    </source>
</reference>
<feature type="compositionally biased region" description="Low complexity" evidence="1">
    <location>
        <begin position="76"/>
        <end position="92"/>
    </location>
</feature>
<keyword evidence="2" id="KW-0472">Membrane</keyword>
<keyword evidence="2" id="KW-0812">Transmembrane</keyword>
<feature type="transmembrane region" description="Helical" evidence="2">
    <location>
        <begin position="20"/>
        <end position="44"/>
    </location>
</feature>
<keyword evidence="4" id="KW-1185">Reference proteome</keyword>
<evidence type="ECO:0000256" key="2">
    <source>
        <dbReference type="SAM" id="Phobius"/>
    </source>
</evidence>
<dbReference type="RefSeq" id="WP_338198733.1">
    <property type="nucleotide sequence ID" value="NZ_JAEKNR010000028.1"/>
</dbReference>
<comment type="caution">
    <text evidence="3">The sequence shown here is derived from an EMBL/GenBank/DDBJ whole genome shotgun (WGS) entry which is preliminary data.</text>
</comment>
<organism evidence="3 4">
    <name type="scientific">Candidatus Nephthysia bennettiae</name>
    <dbReference type="NCBI Taxonomy" id="3127016"/>
    <lineage>
        <taxon>Bacteria</taxon>
        <taxon>Bacillati</taxon>
        <taxon>Candidatus Dormiibacterota</taxon>
        <taxon>Candidatus Dormibacteria</taxon>
        <taxon>Candidatus Dormibacterales</taxon>
        <taxon>Candidatus Dormibacteraceae</taxon>
        <taxon>Candidatus Nephthysia</taxon>
    </lineage>
</organism>
<feature type="region of interest" description="Disordered" evidence="1">
    <location>
        <begin position="57"/>
        <end position="101"/>
    </location>
</feature>
<gene>
    <name evidence="3" type="ORF">JF922_02290</name>
</gene>
<evidence type="ECO:0000256" key="1">
    <source>
        <dbReference type="SAM" id="MobiDB-lite"/>
    </source>
</evidence>
<dbReference type="EMBL" id="JAEKNR010000028">
    <property type="protein sequence ID" value="MBJ7596903.1"/>
    <property type="molecule type" value="Genomic_DNA"/>
</dbReference>
<name>A0A934K787_9BACT</name>
<accession>A0A934K787</accession>
<dbReference type="Proteomes" id="UP000612893">
    <property type="component" value="Unassembled WGS sequence"/>
</dbReference>
<proteinExistence type="predicted"/>
<evidence type="ECO:0000313" key="3">
    <source>
        <dbReference type="EMBL" id="MBJ7596903.1"/>
    </source>
</evidence>
<keyword evidence="2" id="KW-1133">Transmembrane helix</keyword>
<evidence type="ECO:0000313" key="4">
    <source>
        <dbReference type="Proteomes" id="UP000612893"/>
    </source>
</evidence>
<dbReference type="AlphaFoldDB" id="A0A934K787"/>
<protein>
    <submittedName>
        <fullName evidence="3">Uncharacterized protein</fullName>
    </submittedName>
</protein>